<dbReference type="Proteomes" id="UP000039865">
    <property type="component" value="Unassembled WGS sequence"/>
</dbReference>
<protein>
    <submittedName>
        <fullName evidence="1">Uncharacterized protein</fullName>
    </submittedName>
</protein>
<organism evidence="1 2">
    <name type="scientific">Stylonychia lemnae</name>
    <name type="common">Ciliate</name>
    <dbReference type="NCBI Taxonomy" id="5949"/>
    <lineage>
        <taxon>Eukaryota</taxon>
        <taxon>Sar</taxon>
        <taxon>Alveolata</taxon>
        <taxon>Ciliophora</taxon>
        <taxon>Intramacronucleata</taxon>
        <taxon>Spirotrichea</taxon>
        <taxon>Stichotrichia</taxon>
        <taxon>Sporadotrichida</taxon>
        <taxon>Oxytrichidae</taxon>
        <taxon>Stylonychinae</taxon>
        <taxon>Stylonychia</taxon>
    </lineage>
</organism>
<evidence type="ECO:0000313" key="1">
    <source>
        <dbReference type="EMBL" id="CDW82205.1"/>
    </source>
</evidence>
<evidence type="ECO:0000313" key="2">
    <source>
        <dbReference type="Proteomes" id="UP000039865"/>
    </source>
</evidence>
<proteinExistence type="predicted"/>
<dbReference type="InParanoid" id="A0A078AIT4"/>
<dbReference type="EMBL" id="CCKQ01010666">
    <property type="protein sequence ID" value="CDW82205.1"/>
    <property type="molecule type" value="Genomic_DNA"/>
</dbReference>
<gene>
    <name evidence="1" type="primary">Contig7712.g8227</name>
    <name evidence="1" type="ORF">STYLEM_11234</name>
</gene>
<reference evidence="1 2" key="1">
    <citation type="submission" date="2014-06" db="EMBL/GenBank/DDBJ databases">
        <authorList>
            <person name="Swart Estienne"/>
        </authorList>
    </citation>
    <scope>NUCLEOTIDE SEQUENCE [LARGE SCALE GENOMIC DNA]</scope>
    <source>
        <strain evidence="1 2">130c</strain>
    </source>
</reference>
<keyword evidence="2" id="KW-1185">Reference proteome</keyword>
<dbReference type="AlphaFoldDB" id="A0A078AIT4"/>
<sequence>MLPVHTTHLKTVHDQPGCRQRYTGDLRCDQPGWCTTVQHRKHHSELCCGNHCQPICCVNRCACGIEPDRSCADILWQRTSSTDYR</sequence>
<accession>A0A078AIT4</accession>
<name>A0A078AIT4_STYLE</name>